<keyword evidence="2" id="KW-0812">Transmembrane</keyword>
<keyword evidence="2" id="KW-1133">Transmembrane helix</keyword>
<feature type="transmembrane region" description="Helical" evidence="2">
    <location>
        <begin position="748"/>
        <end position="770"/>
    </location>
</feature>
<organism evidence="3 4">
    <name type="scientific">candidate division WWE3 bacterium</name>
    <dbReference type="NCBI Taxonomy" id="2053526"/>
    <lineage>
        <taxon>Bacteria</taxon>
        <taxon>Katanobacteria</taxon>
    </lineage>
</organism>
<keyword evidence="2" id="KW-0472">Membrane</keyword>
<dbReference type="Proteomes" id="UP000590542">
    <property type="component" value="Unassembled WGS sequence"/>
</dbReference>
<proteinExistence type="predicted"/>
<evidence type="ECO:0000256" key="2">
    <source>
        <dbReference type="SAM" id="Phobius"/>
    </source>
</evidence>
<dbReference type="AlphaFoldDB" id="A0A7X9HSQ9"/>
<reference evidence="3 4" key="1">
    <citation type="journal article" date="2020" name="Biotechnol. Biofuels">
        <title>New insights from the biogas microbiome by comprehensive genome-resolved metagenomics of nearly 1600 species originating from multiple anaerobic digesters.</title>
        <authorList>
            <person name="Campanaro S."/>
            <person name="Treu L."/>
            <person name="Rodriguez-R L.M."/>
            <person name="Kovalovszki A."/>
            <person name="Ziels R.M."/>
            <person name="Maus I."/>
            <person name="Zhu X."/>
            <person name="Kougias P.G."/>
            <person name="Basile A."/>
            <person name="Luo G."/>
            <person name="Schluter A."/>
            <person name="Konstantinidis K.T."/>
            <person name="Angelidaki I."/>
        </authorList>
    </citation>
    <scope>NUCLEOTIDE SEQUENCE [LARGE SCALE GENOMIC DNA]</scope>
    <source>
        <strain evidence="3">AS27yjCOA_202</strain>
    </source>
</reference>
<feature type="transmembrane region" description="Helical" evidence="2">
    <location>
        <begin position="811"/>
        <end position="837"/>
    </location>
</feature>
<accession>A0A7X9HSQ9</accession>
<name>A0A7X9HSQ9_UNCKA</name>
<evidence type="ECO:0000313" key="4">
    <source>
        <dbReference type="Proteomes" id="UP000590542"/>
    </source>
</evidence>
<feature type="region of interest" description="Disordered" evidence="1">
    <location>
        <begin position="1"/>
        <end position="42"/>
    </location>
</feature>
<protein>
    <submittedName>
        <fullName evidence="3">Uncharacterized protein</fullName>
    </submittedName>
</protein>
<gene>
    <name evidence="3" type="ORF">GYA37_02625</name>
</gene>
<comment type="caution">
    <text evidence="3">The sequence shown here is derived from an EMBL/GenBank/DDBJ whole genome shotgun (WGS) entry which is preliminary data.</text>
</comment>
<sequence>MANNPLYPGYQPGKKNDENINPLYPGYYAGQPLQRRPSPKNYLRPIEYEGDKIAQALDETEQGVLKTMNVPKWIIERVADDWKSKYKISIKPPDIETTELDDYATEDFPGAVTTLNVDPGSWKKDAKKEAVKTIKSWVKESTGFDTDNPLKTDFSDIENKVNHELWIRALGYGKPDTWLEEKTSMGVAKRVAAPFPNLSENLQKGENPLNVRDVAVWYVDDNGNKVVKKDIYHNTAAAAAEFAEQSSNPKVRDKLHSQFIANAISATNTEIQAKFRNPGIKDRSFLDKYEGDVKLFDIKTQTIDDIRNLQEKTLKGTTKEIKKSILKGAKRDSYASTWEELEIALNKASNNQKTRMKNAETLLSQGKISKEAFDKLQKSVNDYNSFLDNALDKVTGAKDGKLSPTIVLHSLTGVGEKSLVEENLFTKSIVGKLQKDAEYSMISTKPGEIGRMLRDDNLKAQGMSFSAEKISAVAYRLRREKIGQQTTEFLEAVNDPKKALERYAWNRVTSRMSPRLAAFTTGEYIENRLKKRNYFGLKVDESGIPSTLSGSKRAVRKFERFERKYGYKVDIKLEKKYFGVGKLTVRGGDQFKILNNKLLKGLDSEIDKEFLLHTLGDGKVTADMLSKKFFGKTFKDLTGGEKKEIAAFARESRAYREWVNSLSDKFGDKTKQGLFGYELFKRVKGKNDELPNGYSLTRKYAGRLEKVHKKMLEAKAKFEKSAIGKLIKIASNWREMAAEKIAELVSKLVAKLIGAVAGSTGIFAVLGPIIEKAVNFVVKEVVKRVTDFFSAVVKGDIDKAFEVLEEAAKKFALGCSLIFAPFFAAIISIVLLLGSILGGSESPIDRTADSTLIKSQTEFVSGENAVVKITKGATVKVLGTGETITNPNHFENSVLRSGLQVTYKVHVTPKITLPNGSVFFIDEVLARNEMDSWSVKNYGTTMVNPFIAGNTITYDLTPPIIIKGDKFKDSVVANTATAYTPEVEDVAEAESVSAVRSFSIGDAMSDVQGCEGYDVGILPARDPNANRVAQRAYDIASGLERGFWCDFNQSHDYPQLWDSGWWAQYGAWGLDVEKASTEGAYKLFWCTWLVIKSYQETTDENFPVATYVPNMKKFFEENTAKGYSYTPRDAITIDEIQSGDVLFFKGHVAIIYSKTSDSVTTVESNNIKLSVPITTAEDGHLPGSLGRLEIIGIGHKR</sequence>
<evidence type="ECO:0000256" key="1">
    <source>
        <dbReference type="SAM" id="MobiDB-lite"/>
    </source>
</evidence>
<dbReference type="EMBL" id="JAAZNV010000009">
    <property type="protein sequence ID" value="NMB91716.1"/>
    <property type="molecule type" value="Genomic_DNA"/>
</dbReference>
<evidence type="ECO:0000313" key="3">
    <source>
        <dbReference type="EMBL" id="NMB91716.1"/>
    </source>
</evidence>